<evidence type="ECO:0000313" key="3">
    <source>
        <dbReference type="RefSeq" id="XP_019895341.1"/>
    </source>
</evidence>
<dbReference type="InterPro" id="IPR036728">
    <property type="entry name" value="PBP_GOBP_sf"/>
</dbReference>
<dbReference type="AlphaFoldDB" id="A0A9J7DKE8"/>
<evidence type="ECO:0000313" key="2">
    <source>
        <dbReference type="Proteomes" id="UP001652621"/>
    </source>
</evidence>
<feature type="chain" id="PRO_5039890807" evidence="1">
    <location>
        <begin position="19"/>
        <end position="146"/>
    </location>
</feature>
<proteinExistence type="predicted"/>
<gene>
    <name evidence="3" type="primary">LOC101897255</name>
</gene>
<organism evidence="2 3">
    <name type="scientific">Musca domestica</name>
    <name type="common">House fly</name>
    <dbReference type="NCBI Taxonomy" id="7370"/>
    <lineage>
        <taxon>Eukaryota</taxon>
        <taxon>Metazoa</taxon>
        <taxon>Ecdysozoa</taxon>
        <taxon>Arthropoda</taxon>
        <taxon>Hexapoda</taxon>
        <taxon>Insecta</taxon>
        <taxon>Pterygota</taxon>
        <taxon>Neoptera</taxon>
        <taxon>Endopterygota</taxon>
        <taxon>Diptera</taxon>
        <taxon>Brachycera</taxon>
        <taxon>Muscomorpha</taxon>
        <taxon>Muscoidea</taxon>
        <taxon>Muscidae</taxon>
        <taxon>Musca</taxon>
    </lineage>
</organism>
<dbReference type="OrthoDB" id="7913233at2759"/>
<reference evidence="3" key="1">
    <citation type="submission" date="2025-08" db="UniProtKB">
        <authorList>
            <consortium name="RefSeq"/>
        </authorList>
    </citation>
    <scope>IDENTIFICATION</scope>
    <source>
        <strain evidence="3">Aabys</strain>
        <tissue evidence="3">Whole body</tissue>
    </source>
</reference>
<feature type="signal peptide" evidence="1">
    <location>
        <begin position="1"/>
        <end position="18"/>
    </location>
</feature>
<dbReference type="VEuPathDB" id="VectorBase:MDOMA2_002270"/>
<keyword evidence="2" id="KW-1185">Reference proteome</keyword>
<dbReference type="Pfam" id="PF01395">
    <property type="entry name" value="PBP_GOBP"/>
    <property type="match status" value="1"/>
</dbReference>
<dbReference type="RefSeq" id="XP_019895341.1">
    <property type="nucleotide sequence ID" value="XM_020039782.2"/>
</dbReference>
<dbReference type="GeneID" id="101897255"/>
<name>A0A9J7DKE8_MUSDO</name>
<sequence length="146" mass="16575">MNKIICIFIALILTKALADDDHDWYPKDPAAAQHKCNDVLSAETKFNLMKGVIHNSPEVSGLFMCTAKALNIYTSENGFDTARLIYALEKMNRLHNRSAVEECVRRNLDVKPEGTKVFNVAKCVEDENVLVEKVKYGVERKIIEKF</sequence>
<evidence type="ECO:0000256" key="1">
    <source>
        <dbReference type="SAM" id="SignalP"/>
    </source>
</evidence>
<dbReference type="GO" id="GO:0005549">
    <property type="term" value="F:odorant binding"/>
    <property type="evidence" value="ECO:0007669"/>
    <property type="project" value="InterPro"/>
</dbReference>
<keyword evidence="1" id="KW-0732">Signal</keyword>
<dbReference type="InterPro" id="IPR006170">
    <property type="entry name" value="PBP/GOBP"/>
</dbReference>
<dbReference type="KEGG" id="mde:101897255"/>
<dbReference type="Proteomes" id="UP001652621">
    <property type="component" value="Unplaced"/>
</dbReference>
<dbReference type="SUPFAM" id="SSF47565">
    <property type="entry name" value="Insect pheromone/odorant-binding proteins"/>
    <property type="match status" value="1"/>
</dbReference>
<protein>
    <submittedName>
        <fullName evidence="3">Uncharacterized protein LOC101897255</fullName>
    </submittedName>
</protein>
<dbReference type="Gene3D" id="1.10.238.20">
    <property type="entry name" value="Pheromone/general odorant binding protein domain"/>
    <property type="match status" value="1"/>
</dbReference>
<accession>A0A9J7DKE8</accession>